<dbReference type="InterPro" id="IPR007361">
    <property type="entry name" value="DUF427"/>
</dbReference>
<organism evidence="2 3">
    <name type="scientific">Mycolicibacterium fluoranthenivorans</name>
    <dbReference type="NCBI Taxonomy" id="258505"/>
    <lineage>
        <taxon>Bacteria</taxon>
        <taxon>Bacillati</taxon>
        <taxon>Actinomycetota</taxon>
        <taxon>Actinomycetes</taxon>
        <taxon>Mycobacteriales</taxon>
        <taxon>Mycobacteriaceae</taxon>
        <taxon>Mycolicibacterium</taxon>
    </lineage>
</organism>
<dbReference type="Pfam" id="PF04248">
    <property type="entry name" value="NTP_transf_9"/>
    <property type="match status" value="2"/>
</dbReference>
<evidence type="ECO:0000259" key="1">
    <source>
        <dbReference type="Pfam" id="PF04248"/>
    </source>
</evidence>
<feature type="domain" description="DUF427" evidence="1">
    <location>
        <begin position="26"/>
        <end position="98"/>
    </location>
</feature>
<dbReference type="InterPro" id="IPR038694">
    <property type="entry name" value="DUF427_sf"/>
</dbReference>
<sequence>MAADSPDFPHHAAQRGRVEPAPRRVRGYCAGELIFDTTAARYVWELPYYPQYYIPLDDVRREHLVDELHPQRSQFGASRSYAISAGEVTVPSAARVYDPEGDGLVPGLVRFEWSSLEWFEEDERILGHPRNPYTRVDALRSHRHVVVELGGTVLADTHCPVLLFETGLPTRYYIDRTDVRFEHLAASQTQTLCPYKGTTTGYWSVHAAGATHADLAWTYDYPLAAVAPIAGLVAFYNEKVDIIVDGARLPRPKTHFS</sequence>
<dbReference type="STRING" id="1502745.SAMN02799620_04929"/>
<name>A0A1G4WUN7_9MYCO</name>
<dbReference type="Gene3D" id="2.170.150.40">
    <property type="entry name" value="Domain of unknown function (DUF427)"/>
    <property type="match status" value="2"/>
</dbReference>
<accession>A0A1G4WUN7</accession>
<dbReference type="EMBL" id="FMUB01000011">
    <property type="protein sequence ID" value="SCX29859.1"/>
    <property type="molecule type" value="Genomic_DNA"/>
</dbReference>
<dbReference type="PANTHER" id="PTHR34310:SF9">
    <property type="entry name" value="BLR5716 PROTEIN"/>
    <property type="match status" value="1"/>
</dbReference>
<dbReference type="RefSeq" id="WP_090362533.1">
    <property type="nucleotide sequence ID" value="NZ_FMUB01000011.1"/>
</dbReference>
<feature type="domain" description="DUF427" evidence="1">
    <location>
        <begin position="145"/>
        <end position="238"/>
    </location>
</feature>
<dbReference type="PANTHER" id="PTHR34310">
    <property type="entry name" value="DUF427 DOMAIN PROTEIN (AFU_ORTHOLOGUE AFUA_3G02220)"/>
    <property type="match status" value="1"/>
</dbReference>
<proteinExistence type="predicted"/>
<dbReference type="AlphaFoldDB" id="A0A1G4WUN7"/>
<evidence type="ECO:0000313" key="3">
    <source>
        <dbReference type="Proteomes" id="UP000199707"/>
    </source>
</evidence>
<protein>
    <submittedName>
        <fullName evidence="2">Uncharacterized conserved protein, DUF427 family</fullName>
    </submittedName>
</protein>
<dbReference type="Proteomes" id="UP000199707">
    <property type="component" value="Unassembled WGS sequence"/>
</dbReference>
<evidence type="ECO:0000313" key="2">
    <source>
        <dbReference type="EMBL" id="SCX29859.1"/>
    </source>
</evidence>
<gene>
    <name evidence="2" type="ORF">SAMN02799620_04929</name>
</gene>
<reference evidence="3" key="1">
    <citation type="submission" date="2016-10" db="EMBL/GenBank/DDBJ databases">
        <authorList>
            <person name="Varghese N."/>
            <person name="Submissions S."/>
        </authorList>
    </citation>
    <scope>NUCLEOTIDE SEQUENCE [LARGE SCALE GENOMIC DNA]</scope>
    <source>
        <strain evidence="3">UNC267MFSha1.1M11</strain>
    </source>
</reference>